<keyword evidence="6 11" id="KW-0547">Nucleotide-binding</keyword>
<keyword evidence="5 11" id="KW-0808">Transferase</keyword>
<proteinExistence type="inferred from homology"/>
<evidence type="ECO:0000256" key="7">
    <source>
        <dbReference type="ARBA" id="ARBA00022777"/>
    </source>
</evidence>
<dbReference type="GO" id="GO:0000287">
    <property type="term" value="F:magnesium ion binding"/>
    <property type="evidence" value="ECO:0007669"/>
    <property type="project" value="UniProtKB-UniRule"/>
</dbReference>
<feature type="binding site" evidence="11">
    <location>
        <position position="78"/>
    </location>
    <ligand>
        <name>substrate</name>
    </ligand>
</feature>
<comment type="catalytic activity">
    <reaction evidence="10 11">
        <text>shikimate + ATP = 3-phosphoshikimate + ADP + H(+)</text>
        <dbReference type="Rhea" id="RHEA:13121"/>
        <dbReference type="ChEBI" id="CHEBI:15378"/>
        <dbReference type="ChEBI" id="CHEBI:30616"/>
        <dbReference type="ChEBI" id="CHEBI:36208"/>
        <dbReference type="ChEBI" id="CHEBI:145989"/>
        <dbReference type="ChEBI" id="CHEBI:456216"/>
        <dbReference type="EC" id="2.7.1.71"/>
    </reaction>
</comment>
<dbReference type="NCBIfam" id="NF003456">
    <property type="entry name" value="PRK05057.1"/>
    <property type="match status" value="1"/>
</dbReference>
<keyword evidence="7 11" id="KW-0418">Kinase</keyword>
<dbReference type="PANTHER" id="PTHR21087:SF16">
    <property type="entry name" value="SHIKIMATE KINASE 1, CHLOROPLASTIC"/>
    <property type="match status" value="1"/>
</dbReference>
<dbReference type="PANTHER" id="PTHR21087">
    <property type="entry name" value="SHIKIMATE KINASE"/>
    <property type="match status" value="1"/>
</dbReference>
<dbReference type="SUPFAM" id="SSF52540">
    <property type="entry name" value="P-loop containing nucleoside triphosphate hydrolases"/>
    <property type="match status" value="1"/>
</dbReference>
<comment type="function">
    <text evidence="11">Catalyzes the specific phosphorylation of the 3-hydroxyl group of shikimic acid using ATP as a cosubstrate.</text>
</comment>
<dbReference type="GO" id="GO:0005829">
    <property type="term" value="C:cytosol"/>
    <property type="evidence" value="ECO:0007669"/>
    <property type="project" value="TreeGrafter"/>
</dbReference>
<dbReference type="UniPathway" id="UPA00053">
    <property type="reaction ID" value="UER00088"/>
</dbReference>
<comment type="cofactor">
    <cofactor evidence="11">
        <name>Mg(2+)</name>
        <dbReference type="ChEBI" id="CHEBI:18420"/>
    </cofactor>
    <text evidence="11">Binds 1 Mg(2+) ion per subunit.</text>
</comment>
<keyword evidence="8 11" id="KW-0067">ATP-binding</keyword>
<evidence type="ECO:0000313" key="13">
    <source>
        <dbReference type="Proteomes" id="UP000318359"/>
    </source>
</evidence>
<evidence type="ECO:0000256" key="10">
    <source>
        <dbReference type="ARBA" id="ARBA00048567"/>
    </source>
</evidence>
<dbReference type="InterPro" id="IPR027417">
    <property type="entry name" value="P-loop_NTPase"/>
</dbReference>
<evidence type="ECO:0000256" key="2">
    <source>
        <dbReference type="ARBA" id="ARBA00006997"/>
    </source>
</evidence>
<feature type="binding site" evidence="11">
    <location>
        <position position="32"/>
    </location>
    <ligand>
        <name>substrate</name>
    </ligand>
</feature>
<evidence type="ECO:0000256" key="3">
    <source>
        <dbReference type="ARBA" id="ARBA00012154"/>
    </source>
</evidence>
<dbReference type="EC" id="2.7.1.71" evidence="3 11"/>
<evidence type="ECO:0000256" key="11">
    <source>
        <dbReference type="HAMAP-Rule" id="MF_00109"/>
    </source>
</evidence>
<dbReference type="GO" id="GO:0009073">
    <property type="term" value="P:aromatic amino acid family biosynthetic process"/>
    <property type="evidence" value="ECO:0007669"/>
    <property type="project" value="UniProtKB-KW"/>
</dbReference>
<dbReference type="GO" id="GO:0009423">
    <property type="term" value="P:chorismate biosynthetic process"/>
    <property type="evidence" value="ECO:0007669"/>
    <property type="project" value="UniProtKB-UniRule"/>
</dbReference>
<dbReference type="AlphaFoldDB" id="A0A520MCX7"/>
<feature type="binding site" evidence="11">
    <location>
        <position position="116"/>
    </location>
    <ligand>
        <name>ATP</name>
        <dbReference type="ChEBI" id="CHEBI:30616"/>
    </ligand>
</feature>
<feature type="binding site" evidence="11">
    <location>
        <position position="14"/>
    </location>
    <ligand>
        <name>Mg(2+)</name>
        <dbReference type="ChEBI" id="CHEBI:18420"/>
    </ligand>
</feature>
<feature type="binding site" evidence="11">
    <location>
        <position position="56"/>
    </location>
    <ligand>
        <name>substrate</name>
    </ligand>
</feature>
<keyword evidence="4 11" id="KW-0028">Amino-acid biosynthesis</keyword>
<evidence type="ECO:0000256" key="6">
    <source>
        <dbReference type="ARBA" id="ARBA00022741"/>
    </source>
</evidence>
<dbReference type="EMBL" id="SHBM01000002">
    <property type="protein sequence ID" value="RZO19051.1"/>
    <property type="molecule type" value="Genomic_DNA"/>
</dbReference>
<dbReference type="HAMAP" id="MF_00109">
    <property type="entry name" value="Shikimate_kinase"/>
    <property type="match status" value="1"/>
</dbReference>
<comment type="pathway">
    <text evidence="1 11">Metabolic intermediate biosynthesis; chorismate biosynthesis; chorismate from D-erythrose 4-phosphate and phosphoenolpyruvate: step 5/7.</text>
</comment>
<evidence type="ECO:0000256" key="1">
    <source>
        <dbReference type="ARBA" id="ARBA00004842"/>
    </source>
</evidence>
<dbReference type="InterPro" id="IPR023000">
    <property type="entry name" value="Shikimate_kinase_CS"/>
</dbReference>
<keyword evidence="11" id="KW-0963">Cytoplasm</keyword>
<evidence type="ECO:0000313" key="12">
    <source>
        <dbReference type="EMBL" id="RZO19051.1"/>
    </source>
</evidence>
<dbReference type="Proteomes" id="UP000318359">
    <property type="component" value="Unassembled WGS sequence"/>
</dbReference>
<dbReference type="GO" id="GO:0004765">
    <property type="term" value="F:shikimate kinase activity"/>
    <property type="evidence" value="ECO:0007669"/>
    <property type="project" value="UniProtKB-UniRule"/>
</dbReference>
<dbReference type="GO" id="GO:0008652">
    <property type="term" value="P:amino acid biosynthetic process"/>
    <property type="evidence" value="ECO:0007669"/>
    <property type="project" value="UniProtKB-KW"/>
</dbReference>
<keyword evidence="11" id="KW-0460">Magnesium</keyword>
<feature type="binding site" evidence="11">
    <location>
        <position position="135"/>
    </location>
    <ligand>
        <name>substrate</name>
    </ligand>
</feature>
<comment type="subcellular location">
    <subcellularLocation>
        <location evidence="11">Cytoplasm</location>
    </subcellularLocation>
</comment>
<dbReference type="InterPro" id="IPR000623">
    <property type="entry name" value="Shikimate_kinase/TSH1"/>
</dbReference>
<evidence type="ECO:0000256" key="5">
    <source>
        <dbReference type="ARBA" id="ARBA00022679"/>
    </source>
</evidence>
<comment type="similarity">
    <text evidence="2 11">Belongs to the shikimate kinase family.</text>
</comment>
<dbReference type="PRINTS" id="PR01100">
    <property type="entry name" value="SHIKIMTKNASE"/>
</dbReference>
<dbReference type="Pfam" id="PF01202">
    <property type="entry name" value="SKI"/>
    <property type="match status" value="1"/>
</dbReference>
<accession>A0A520MCX7</accession>
<keyword evidence="11" id="KW-0479">Metal-binding</keyword>
<keyword evidence="9 11" id="KW-0057">Aromatic amino acid biosynthesis</keyword>
<evidence type="ECO:0000256" key="8">
    <source>
        <dbReference type="ARBA" id="ARBA00022840"/>
    </source>
</evidence>
<dbReference type="InterPro" id="IPR031322">
    <property type="entry name" value="Shikimate/glucono_kinase"/>
</dbReference>
<feature type="binding site" evidence="11">
    <location>
        <begin position="10"/>
        <end position="15"/>
    </location>
    <ligand>
        <name>ATP</name>
        <dbReference type="ChEBI" id="CHEBI:30616"/>
    </ligand>
</feature>
<protein>
    <recommendedName>
        <fullName evidence="3 11">Shikimate kinase</fullName>
        <shortName evidence="11">SK</shortName>
        <ecNumber evidence="3 11">2.7.1.71</ecNumber>
    </recommendedName>
</protein>
<dbReference type="CDD" id="cd00464">
    <property type="entry name" value="SK"/>
    <property type="match status" value="1"/>
</dbReference>
<organism evidence="12 13">
    <name type="scientific">SAR86 cluster bacterium</name>
    <dbReference type="NCBI Taxonomy" id="2030880"/>
    <lineage>
        <taxon>Bacteria</taxon>
        <taxon>Pseudomonadati</taxon>
        <taxon>Pseudomonadota</taxon>
        <taxon>Gammaproteobacteria</taxon>
        <taxon>SAR86 cluster</taxon>
    </lineage>
</organism>
<dbReference type="Gene3D" id="3.40.50.300">
    <property type="entry name" value="P-loop containing nucleotide triphosphate hydrolases"/>
    <property type="match status" value="1"/>
</dbReference>
<comment type="caution">
    <text evidence="11">Lacks conserved residue(s) required for the propagation of feature annotation.</text>
</comment>
<comment type="caution">
    <text evidence="12">The sequence shown here is derived from an EMBL/GenBank/DDBJ whole genome shotgun (WGS) entry which is preliminary data.</text>
</comment>
<comment type="subunit">
    <text evidence="11">Monomer.</text>
</comment>
<dbReference type="PROSITE" id="PS01128">
    <property type="entry name" value="SHIKIMATE_KINASE"/>
    <property type="match status" value="1"/>
</dbReference>
<evidence type="ECO:0000256" key="4">
    <source>
        <dbReference type="ARBA" id="ARBA00022605"/>
    </source>
</evidence>
<evidence type="ECO:0000256" key="9">
    <source>
        <dbReference type="ARBA" id="ARBA00023141"/>
    </source>
</evidence>
<reference evidence="12 13" key="1">
    <citation type="submission" date="2019-02" db="EMBL/GenBank/DDBJ databases">
        <title>Prokaryotic population dynamics and viral predation in marine succession experiment using metagenomics: the confinement effect.</title>
        <authorList>
            <person name="Haro-Moreno J.M."/>
            <person name="Rodriguez-Valera F."/>
            <person name="Lopez-Perez M."/>
        </authorList>
    </citation>
    <scope>NUCLEOTIDE SEQUENCE [LARGE SCALE GENOMIC DNA]</scope>
    <source>
        <strain evidence="12">MED-G167</strain>
    </source>
</reference>
<dbReference type="GO" id="GO:0005524">
    <property type="term" value="F:ATP binding"/>
    <property type="evidence" value="ECO:0007669"/>
    <property type="project" value="UniProtKB-UniRule"/>
</dbReference>
<sequence>MNIFIVGPMGSGKSTVGKIIANELFLSFLDTDDEIEKSTGVTIDWIFDLEGEEGFRKRESSILRDLAEKNSIVLSTGGGIILCDKNRDLLSARGTVFYLDTPIDIQLERTSKDQDRPLLKDGDPKQILTDLHEKREDLYHSVADYVVETSNKSSQEVANEIIKLVKSYG</sequence>
<gene>
    <name evidence="11 12" type="primary">aroK</name>
    <name evidence="12" type="ORF">EVB00_00315</name>
</gene>
<name>A0A520MCX7_9GAMM</name>